<dbReference type="GO" id="GO:0006281">
    <property type="term" value="P:DNA repair"/>
    <property type="evidence" value="ECO:0007669"/>
    <property type="project" value="UniProtKB-KW"/>
</dbReference>
<protein>
    <recommendedName>
        <fullName evidence="5">DNA helicase Holliday junction RuvA type domain-containing protein</fullName>
    </recommendedName>
</protein>
<reference evidence="6" key="1">
    <citation type="submission" date="2018-05" db="EMBL/GenBank/DDBJ databases">
        <authorList>
            <person name="Lanie J.A."/>
            <person name="Ng W.-L."/>
            <person name="Kazmierczak K.M."/>
            <person name="Andrzejewski T.M."/>
            <person name="Davidsen T.M."/>
            <person name="Wayne K.J."/>
            <person name="Tettelin H."/>
            <person name="Glass J.I."/>
            <person name="Rusch D."/>
            <person name="Podicherti R."/>
            <person name="Tsui H.-C.T."/>
            <person name="Winkler M.E."/>
        </authorList>
    </citation>
    <scope>NUCLEOTIDE SEQUENCE</scope>
</reference>
<dbReference type="InterPro" id="IPR010994">
    <property type="entry name" value="RuvA_2-like"/>
</dbReference>
<dbReference type="InterPro" id="IPR000085">
    <property type="entry name" value="RuvA"/>
</dbReference>
<evidence type="ECO:0000256" key="4">
    <source>
        <dbReference type="ARBA" id="ARBA00023204"/>
    </source>
</evidence>
<keyword evidence="1" id="KW-0963">Cytoplasm</keyword>
<name>A0A382Y815_9ZZZZ</name>
<dbReference type="GO" id="GO:0003677">
    <property type="term" value="F:DNA binding"/>
    <property type="evidence" value="ECO:0007669"/>
    <property type="project" value="UniProtKB-KW"/>
</dbReference>
<gene>
    <name evidence="6" type="ORF">METZ01_LOCUS432247</name>
</gene>
<proteinExistence type="predicted"/>
<feature type="domain" description="DNA helicase Holliday junction RuvA type" evidence="5">
    <location>
        <begin position="6"/>
        <end position="67"/>
    </location>
</feature>
<dbReference type="GO" id="GO:0005524">
    <property type="term" value="F:ATP binding"/>
    <property type="evidence" value="ECO:0007669"/>
    <property type="project" value="InterPro"/>
</dbReference>
<dbReference type="GO" id="GO:0009378">
    <property type="term" value="F:four-way junction helicase activity"/>
    <property type="evidence" value="ECO:0007669"/>
    <property type="project" value="InterPro"/>
</dbReference>
<keyword evidence="3" id="KW-0238">DNA-binding</keyword>
<evidence type="ECO:0000313" key="6">
    <source>
        <dbReference type="EMBL" id="SVD79393.1"/>
    </source>
</evidence>
<feature type="non-terminal residue" evidence="6">
    <location>
        <position position="116"/>
    </location>
</feature>
<sequence length="116" mass="12700">VPTTVISRIRGTILSRETDRVEIQTQGGVVYEVEIPLTVLTRLPLAGNVLELRTAQVVTDSSVALYGFLDAHERTLFQRLLNASGVGPKLALTMMSTYTSERLSRALGEKDITALQ</sequence>
<dbReference type="Gene3D" id="2.40.50.140">
    <property type="entry name" value="Nucleic acid-binding proteins"/>
    <property type="match status" value="1"/>
</dbReference>
<keyword evidence="2" id="KW-0227">DNA damage</keyword>
<dbReference type="SUPFAM" id="SSF50249">
    <property type="entry name" value="Nucleic acid-binding proteins"/>
    <property type="match status" value="1"/>
</dbReference>
<dbReference type="EMBL" id="UINC01173670">
    <property type="protein sequence ID" value="SVD79393.1"/>
    <property type="molecule type" value="Genomic_DNA"/>
</dbReference>
<evidence type="ECO:0000256" key="1">
    <source>
        <dbReference type="ARBA" id="ARBA00022490"/>
    </source>
</evidence>
<dbReference type="GO" id="GO:0006310">
    <property type="term" value="P:DNA recombination"/>
    <property type="evidence" value="ECO:0007669"/>
    <property type="project" value="InterPro"/>
</dbReference>
<dbReference type="Pfam" id="PF01330">
    <property type="entry name" value="RuvA_N"/>
    <property type="match status" value="1"/>
</dbReference>
<dbReference type="InterPro" id="IPR013849">
    <property type="entry name" value="DNA_helicase_Holl-junc_RuvA_I"/>
</dbReference>
<dbReference type="SUPFAM" id="SSF47781">
    <property type="entry name" value="RuvA domain 2-like"/>
    <property type="match status" value="1"/>
</dbReference>
<dbReference type="NCBIfam" id="TIGR00084">
    <property type="entry name" value="ruvA"/>
    <property type="match status" value="1"/>
</dbReference>
<dbReference type="AlphaFoldDB" id="A0A382Y815"/>
<organism evidence="6">
    <name type="scientific">marine metagenome</name>
    <dbReference type="NCBI Taxonomy" id="408172"/>
    <lineage>
        <taxon>unclassified sequences</taxon>
        <taxon>metagenomes</taxon>
        <taxon>ecological metagenomes</taxon>
    </lineage>
</organism>
<keyword evidence="4" id="KW-0234">DNA repair</keyword>
<feature type="non-terminal residue" evidence="6">
    <location>
        <position position="1"/>
    </location>
</feature>
<evidence type="ECO:0000259" key="5">
    <source>
        <dbReference type="Pfam" id="PF01330"/>
    </source>
</evidence>
<dbReference type="Gene3D" id="1.10.150.20">
    <property type="entry name" value="5' to 3' exonuclease, C-terminal subdomain"/>
    <property type="match status" value="1"/>
</dbReference>
<dbReference type="InterPro" id="IPR012340">
    <property type="entry name" value="NA-bd_OB-fold"/>
</dbReference>
<evidence type="ECO:0000256" key="3">
    <source>
        <dbReference type="ARBA" id="ARBA00023125"/>
    </source>
</evidence>
<evidence type="ECO:0000256" key="2">
    <source>
        <dbReference type="ARBA" id="ARBA00022763"/>
    </source>
</evidence>
<accession>A0A382Y815</accession>